<keyword evidence="4" id="KW-1185">Reference proteome</keyword>
<protein>
    <submittedName>
        <fullName evidence="3">Antirestriction protein ArdC</fullName>
    </submittedName>
</protein>
<feature type="domain" description="N-terminal" evidence="1">
    <location>
        <begin position="16"/>
        <end position="142"/>
    </location>
</feature>
<evidence type="ECO:0000259" key="2">
    <source>
        <dbReference type="Pfam" id="PF18818"/>
    </source>
</evidence>
<dbReference type="Proteomes" id="UP000198841">
    <property type="component" value="Unassembled WGS sequence"/>
</dbReference>
<comment type="caution">
    <text evidence="3">The sequence shown here is derived from an EMBL/GenBank/DDBJ whole genome shotgun (WGS) entry which is preliminary data.</text>
</comment>
<reference evidence="3 4" key="1">
    <citation type="submission" date="2016-10" db="EMBL/GenBank/DDBJ databases">
        <authorList>
            <person name="Varghese N."/>
            <person name="Submissions S."/>
        </authorList>
    </citation>
    <scope>NUCLEOTIDE SEQUENCE [LARGE SCALE GENOMIC DNA]</scope>
    <source>
        <strain evidence="3 4">YR512</strain>
    </source>
</reference>
<dbReference type="InterPro" id="IPR013610">
    <property type="entry name" value="ArdC_N"/>
</dbReference>
<sequence>MPTKTKSRKSPTNNVDLYQQVTDKIVASIERGVLPWRKPWRDSKRSTESPIPFNAATRRHYNGVNIMLLWLAAEEQGFHSNHWLTWKQAQALGGHVRKGEKSTIAVFFKPFEVESTDKTGKTRRNAQGDPVMEQRIMLRSIPLFNVQQCDELPESIAPTSAISLDYQDDDELDADTHGQIIEMLNVSGVQVTSVEQNRAYYNSAADRIVLPRTSQFFTSADYWSTLLHELVHSSGHANRLNREGITSTTRRFGDSVYAFEELIAELGSAFLCAHLGVYGEVQHDSYIDHWLTILKSDKKALFRASRMAREASEYLLKPFSEEADEDAA</sequence>
<evidence type="ECO:0000259" key="1">
    <source>
        <dbReference type="Pfam" id="PF08401"/>
    </source>
</evidence>
<gene>
    <name evidence="3" type="ORF">SAMN05518863_103306</name>
</gene>
<name>A0A1I3V8Y4_9GAMM</name>
<organism evidence="3 4">
    <name type="scientific">Candidatus Pantoea symbiotica</name>
    <dbReference type="NCBI Taxonomy" id="1884370"/>
    <lineage>
        <taxon>Bacteria</taxon>
        <taxon>Pseudomonadati</taxon>
        <taxon>Pseudomonadota</taxon>
        <taxon>Gammaproteobacteria</taxon>
        <taxon>Enterobacterales</taxon>
        <taxon>Erwiniaceae</taxon>
        <taxon>Pantoea</taxon>
    </lineage>
</organism>
<accession>A0A1I3V8Y4</accession>
<dbReference type="EMBL" id="FOSD01000003">
    <property type="protein sequence ID" value="SFJ91632.1"/>
    <property type="molecule type" value="Genomic_DNA"/>
</dbReference>
<evidence type="ECO:0000313" key="4">
    <source>
        <dbReference type="Proteomes" id="UP000198841"/>
    </source>
</evidence>
<proteinExistence type="predicted"/>
<dbReference type="InterPro" id="IPR017113">
    <property type="entry name" value="Antirestriction_ArdC"/>
</dbReference>
<dbReference type="PIRSF" id="PIRSF037112">
    <property type="entry name" value="Antirestriction_ArdC"/>
    <property type="match status" value="1"/>
</dbReference>
<dbReference type="RefSeq" id="WP_091003561.1">
    <property type="nucleotide sequence ID" value="NZ_FOSD01000003.1"/>
</dbReference>
<dbReference type="InterPro" id="IPR041459">
    <property type="entry name" value="MPTase-PolyVal"/>
</dbReference>
<feature type="domain" description="Polyvalent protein metallopeptidase" evidence="2">
    <location>
        <begin position="183"/>
        <end position="306"/>
    </location>
</feature>
<dbReference type="Pfam" id="PF08401">
    <property type="entry name" value="ArdcN"/>
    <property type="match status" value="1"/>
</dbReference>
<evidence type="ECO:0000313" key="3">
    <source>
        <dbReference type="EMBL" id="SFJ91632.1"/>
    </source>
</evidence>
<dbReference type="Pfam" id="PF18818">
    <property type="entry name" value="MPTase-PolyVal"/>
    <property type="match status" value="1"/>
</dbReference>